<evidence type="ECO:0000313" key="3">
    <source>
        <dbReference type="EMBL" id="KAF3433638.1"/>
    </source>
</evidence>
<dbReference type="InterPro" id="IPR040256">
    <property type="entry name" value="At4g02000-like"/>
</dbReference>
<evidence type="ECO:0000256" key="2">
    <source>
        <dbReference type="SAM" id="Phobius"/>
    </source>
</evidence>
<dbReference type="Proteomes" id="UP000796880">
    <property type="component" value="Unassembled WGS sequence"/>
</dbReference>
<reference evidence="3" key="1">
    <citation type="submission" date="2020-03" db="EMBL/GenBank/DDBJ databases">
        <title>A high-quality chromosome-level genome assembly of a woody plant with both climbing and erect habits, Rhamnella rubrinervis.</title>
        <authorList>
            <person name="Lu Z."/>
            <person name="Yang Y."/>
            <person name="Zhu X."/>
            <person name="Sun Y."/>
        </authorList>
    </citation>
    <scope>NUCLEOTIDE SEQUENCE</scope>
    <source>
        <strain evidence="3">BYM</strain>
        <tissue evidence="3">Leaf</tissue>
    </source>
</reference>
<evidence type="ECO:0000313" key="4">
    <source>
        <dbReference type="Proteomes" id="UP000796880"/>
    </source>
</evidence>
<dbReference type="OrthoDB" id="1750606at2759"/>
<dbReference type="PANTHER" id="PTHR31286">
    <property type="entry name" value="GLYCINE-RICH CELL WALL STRUCTURAL PROTEIN 1.8-LIKE"/>
    <property type="match status" value="1"/>
</dbReference>
<keyword evidence="2" id="KW-0472">Membrane</keyword>
<keyword evidence="4" id="KW-1185">Reference proteome</keyword>
<feature type="transmembrane region" description="Helical" evidence="2">
    <location>
        <begin position="20"/>
        <end position="45"/>
    </location>
</feature>
<proteinExistence type="predicted"/>
<feature type="compositionally biased region" description="Polar residues" evidence="1">
    <location>
        <begin position="248"/>
        <end position="263"/>
    </location>
</feature>
<dbReference type="EMBL" id="VOIH02000011">
    <property type="protein sequence ID" value="KAF3433638.1"/>
    <property type="molecule type" value="Genomic_DNA"/>
</dbReference>
<keyword evidence="2" id="KW-0812">Transmembrane</keyword>
<gene>
    <name evidence="3" type="ORF">FNV43_RR24741</name>
</gene>
<dbReference type="PANTHER" id="PTHR31286:SF60">
    <property type="entry name" value="PROTEIN, PUTATIVE-RELATED"/>
    <property type="match status" value="1"/>
</dbReference>
<accession>A0A8K0DT00</accession>
<evidence type="ECO:0000256" key="1">
    <source>
        <dbReference type="SAM" id="MobiDB-lite"/>
    </source>
</evidence>
<organism evidence="3 4">
    <name type="scientific">Rhamnella rubrinervis</name>
    <dbReference type="NCBI Taxonomy" id="2594499"/>
    <lineage>
        <taxon>Eukaryota</taxon>
        <taxon>Viridiplantae</taxon>
        <taxon>Streptophyta</taxon>
        <taxon>Embryophyta</taxon>
        <taxon>Tracheophyta</taxon>
        <taxon>Spermatophyta</taxon>
        <taxon>Magnoliopsida</taxon>
        <taxon>eudicotyledons</taxon>
        <taxon>Gunneridae</taxon>
        <taxon>Pentapetalae</taxon>
        <taxon>rosids</taxon>
        <taxon>fabids</taxon>
        <taxon>Rosales</taxon>
        <taxon>Rhamnaceae</taxon>
        <taxon>rhamnoid group</taxon>
        <taxon>Rhamneae</taxon>
        <taxon>Rhamnella</taxon>
    </lineage>
</organism>
<dbReference type="AlphaFoldDB" id="A0A8K0DT00"/>
<keyword evidence="2" id="KW-1133">Transmembrane helix</keyword>
<sequence length="397" mass="43335">MGVSIVVAGLAICMFRETRLLSLVISVIVGGILRVMAVGVSAAVLNGGPDLVAGAPNGLCTLVQDYMLWVRFYNLSWKLWHPSILASDIGIPLRIDNSTITRNYGHFSRVLVDMDLVGFVPEKLLLETMDNYIEVELYFESLSDLCSSCHSVGHSVVKYKSVIEKTPPKVGSHGKEKENKALDLTQVYKQESSIHVESTTPTVPTTNAFEVLNIEVTPTHIDETVHQHDAVPPSRADKNTEIGIKVQPSASNLGTTPNKTDFNTEVGKSVRNSKNVRTPSHYSTVPHQVISWVDAFGDSDNEIDDYKDDRFKDELPALQSEGSSQPSKEIIPNAGQQSNAMAIVPIPNDSSCTISAVQWNLDLAASQPSVSKFITIPSLAEAFGIKSSTPGYPRMRN</sequence>
<feature type="compositionally biased region" description="Polar residues" evidence="1">
    <location>
        <begin position="270"/>
        <end position="281"/>
    </location>
</feature>
<comment type="caution">
    <text evidence="3">The sequence shown here is derived from an EMBL/GenBank/DDBJ whole genome shotgun (WGS) entry which is preliminary data.</text>
</comment>
<feature type="compositionally biased region" description="Basic and acidic residues" evidence="1">
    <location>
        <begin position="229"/>
        <end position="240"/>
    </location>
</feature>
<protein>
    <submittedName>
        <fullName evidence="3">Uncharacterized protein</fullName>
    </submittedName>
</protein>
<name>A0A8K0DT00_9ROSA</name>
<feature type="region of interest" description="Disordered" evidence="1">
    <location>
        <begin position="229"/>
        <end position="281"/>
    </location>
</feature>